<organism evidence="2 3">
    <name type="scientific">Pristionchus entomophagus</name>
    <dbReference type="NCBI Taxonomy" id="358040"/>
    <lineage>
        <taxon>Eukaryota</taxon>
        <taxon>Metazoa</taxon>
        <taxon>Ecdysozoa</taxon>
        <taxon>Nematoda</taxon>
        <taxon>Chromadorea</taxon>
        <taxon>Rhabditida</taxon>
        <taxon>Rhabditina</taxon>
        <taxon>Diplogasteromorpha</taxon>
        <taxon>Diplogasteroidea</taxon>
        <taxon>Neodiplogasteridae</taxon>
        <taxon>Pristionchus</taxon>
    </lineage>
</organism>
<feature type="region of interest" description="Disordered" evidence="1">
    <location>
        <begin position="1"/>
        <end position="155"/>
    </location>
</feature>
<dbReference type="EMBL" id="BTSX01000006">
    <property type="protein sequence ID" value="GMT07327.1"/>
    <property type="molecule type" value="Genomic_DNA"/>
</dbReference>
<reference evidence="2" key="1">
    <citation type="submission" date="2023-10" db="EMBL/GenBank/DDBJ databases">
        <title>Genome assembly of Pristionchus species.</title>
        <authorList>
            <person name="Yoshida K."/>
            <person name="Sommer R.J."/>
        </authorList>
    </citation>
    <scope>NUCLEOTIDE SEQUENCE</scope>
    <source>
        <strain evidence="2">RS0144</strain>
    </source>
</reference>
<sequence>MTQERFERYNQMMASSQSGSMQSYTPEQQQQMALTPEMLNGTPQQQQLTLEQQQQLTAQRQAMMQRQYSSPALTGRPPLNGSDQRSKSSQNLIGNVQQQRPQEGGTMNGGMANSSQMAMNQSGFVSPTYANQTPNGQQRQLQLTAAQMQQLQQQQ</sequence>
<feature type="compositionally biased region" description="Polar residues" evidence="1">
    <location>
        <begin position="24"/>
        <end position="33"/>
    </location>
</feature>
<evidence type="ECO:0000313" key="3">
    <source>
        <dbReference type="Proteomes" id="UP001432027"/>
    </source>
</evidence>
<evidence type="ECO:0000256" key="1">
    <source>
        <dbReference type="SAM" id="MobiDB-lite"/>
    </source>
</evidence>
<accession>A0AAV5UK39</accession>
<feature type="compositionally biased region" description="Polar residues" evidence="1">
    <location>
        <begin position="111"/>
        <end position="136"/>
    </location>
</feature>
<dbReference type="AlphaFoldDB" id="A0AAV5UK39"/>
<gene>
    <name evidence="2" type="ORF">PENTCL1PPCAC_29501</name>
</gene>
<protein>
    <submittedName>
        <fullName evidence="2">Uncharacterized protein</fullName>
    </submittedName>
</protein>
<feature type="compositionally biased region" description="Low complexity" evidence="1">
    <location>
        <begin position="137"/>
        <end position="155"/>
    </location>
</feature>
<evidence type="ECO:0000313" key="2">
    <source>
        <dbReference type="EMBL" id="GMT07327.1"/>
    </source>
</evidence>
<keyword evidence="3" id="KW-1185">Reference proteome</keyword>
<feature type="compositionally biased region" description="Polar residues" evidence="1">
    <location>
        <begin position="81"/>
        <end position="101"/>
    </location>
</feature>
<feature type="compositionally biased region" description="Low complexity" evidence="1">
    <location>
        <begin position="44"/>
        <end position="67"/>
    </location>
</feature>
<feature type="compositionally biased region" description="Low complexity" evidence="1">
    <location>
        <begin position="11"/>
        <end position="23"/>
    </location>
</feature>
<name>A0AAV5UK39_9BILA</name>
<feature type="non-terminal residue" evidence="2">
    <location>
        <position position="155"/>
    </location>
</feature>
<proteinExistence type="predicted"/>
<comment type="caution">
    <text evidence="2">The sequence shown here is derived from an EMBL/GenBank/DDBJ whole genome shotgun (WGS) entry which is preliminary data.</text>
</comment>
<dbReference type="Proteomes" id="UP001432027">
    <property type="component" value="Unassembled WGS sequence"/>
</dbReference>